<evidence type="ECO:0008006" key="3">
    <source>
        <dbReference type="Google" id="ProtNLM"/>
    </source>
</evidence>
<accession>A0A3N1PRP4</accession>
<name>A0A3N1PRP4_9GAMM</name>
<dbReference type="Pfam" id="PF06945">
    <property type="entry name" value="DUF1289"/>
    <property type="match status" value="1"/>
</dbReference>
<protein>
    <recommendedName>
        <fullName evidence="3">Fe-S protein YdhL (DUF1289 family)</fullName>
    </recommendedName>
</protein>
<dbReference type="PANTHER" id="PTHR35175:SF1">
    <property type="entry name" value="OXIDOREDUCTASE"/>
    <property type="match status" value="1"/>
</dbReference>
<dbReference type="STRING" id="584787.GCA_001247655_03701"/>
<dbReference type="OrthoDB" id="8911262at2"/>
<comment type="caution">
    <text evidence="1">The sequence shown here is derived from an EMBL/GenBank/DDBJ whole genome shotgun (WGS) entry which is preliminary data.</text>
</comment>
<proteinExistence type="predicted"/>
<sequence length="72" mass="8434">MEQLEFFAIPSPCIGVCQADNRGYCLGCLRSRDERFGWNAMNDAEKRKVIELCQQRKKRRALKARLQQDDDL</sequence>
<dbReference type="EMBL" id="RJUL01000001">
    <property type="protein sequence ID" value="ROQ30708.1"/>
    <property type="molecule type" value="Genomic_DNA"/>
</dbReference>
<keyword evidence="2" id="KW-1185">Reference proteome</keyword>
<dbReference type="Proteomes" id="UP000268033">
    <property type="component" value="Unassembled WGS sequence"/>
</dbReference>
<reference evidence="1 2" key="1">
    <citation type="submission" date="2018-11" db="EMBL/GenBank/DDBJ databases">
        <title>Genomic Encyclopedia of Type Strains, Phase IV (KMG-IV): sequencing the most valuable type-strain genomes for metagenomic binning, comparative biology and taxonomic classification.</title>
        <authorList>
            <person name="Goeker M."/>
        </authorList>
    </citation>
    <scope>NUCLEOTIDE SEQUENCE [LARGE SCALE GENOMIC DNA]</scope>
    <source>
        <strain evidence="1 2">DSM 21945</strain>
    </source>
</reference>
<organism evidence="1 2">
    <name type="scientific">Gallaecimonas pentaromativorans</name>
    <dbReference type="NCBI Taxonomy" id="584787"/>
    <lineage>
        <taxon>Bacteria</taxon>
        <taxon>Pseudomonadati</taxon>
        <taxon>Pseudomonadota</taxon>
        <taxon>Gammaproteobacteria</taxon>
        <taxon>Enterobacterales</taxon>
        <taxon>Gallaecimonadaceae</taxon>
        <taxon>Gallaecimonas</taxon>
    </lineage>
</organism>
<dbReference type="PANTHER" id="PTHR35175">
    <property type="entry name" value="DUF1289 DOMAIN-CONTAINING PROTEIN"/>
    <property type="match status" value="1"/>
</dbReference>
<gene>
    <name evidence="1" type="ORF">EDC28_101400</name>
</gene>
<dbReference type="InterPro" id="IPR010710">
    <property type="entry name" value="DUF1289"/>
</dbReference>
<evidence type="ECO:0000313" key="2">
    <source>
        <dbReference type="Proteomes" id="UP000268033"/>
    </source>
</evidence>
<dbReference type="AlphaFoldDB" id="A0A3N1PRP4"/>
<evidence type="ECO:0000313" key="1">
    <source>
        <dbReference type="EMBL" id="ROQ30708.1"/>
    </source>
</evidence>
<dbReference type="RefSeq" id="WP_050659160.1">
    <property type="nucleotide sequence ID" value="NZ_JBLXAC010000002.1"/>
</dbReference>